<dbReference type="PANTHER" id="PTHR35936:SF17">
    <property type="entry name" value="ARGININE-BINDING EXTRACELLULAR PROTEIN ARTP"/>
    <property type="match status" value="1"/>
</dbReference>
<evidence type="ECO:0000256" key="1">
    <source>
        <dbReference type="ARBA" id="ARBA00022729"/>
    </source>
</evidence>
<keyword evidence="1 2" id="KW-0732">Signal</keyword>
<organism evidence="4 5">
    <name type="scientific">Actinotalea soli</name>
    <dbReference type="NCBI Taxonomy" id="2819234"/>
    <lineage>
        <taxon>Bacteria</taxon>
        <taxon>Bacillati</taxon>
        <taxon>Actinomycetota</taxon>
        <taxon>Actinomycetes</taxon>
        <taxon>Micrococcales</taxon>
        <taxon>Cellulomonadaceae</taxon>
        <taxon>Actinotalea</taxon>
    </lineage>
</organism>
<proteinExistence type="predicted"/>
<name>A0A939LN92_9CELL</name>
<dbReference type="SUPFAM" id="SSF53850">
    <property type="entry name" value="Periplasmic binding protein-like II"/>
    <property type="match status" value="1"/>
</dbReference>
<evidence type="ECO:0000313" key="5">
    <source>
        <dbReference type="Proteomes" id="UP000664209"/>
    </source>
</evidence>
<dbReference type="Pfam" id="PF00497">
    <property type="entry name" value="SBP_bac_3"/>
    <property type="match status" value="1"/>
</dbReference>
<evidence type="ECO:0000313" key="4">
    <source>
        <dbReference type="EMBL" id="MBO1751056.1"/>
    </source>
</evidence>
<dbReference type="AlphaFoldDB" id="A0A939LN92"/>
<dbReference type="RefSeq" id="WP_208054748.1">
    <property type="nucleotide sequence ID" value="NZ_JAGEMK010000002.1"/>
</dbReference>
<dbReference type="PROSITE" id="PS51257">
    <property type="entry name" value="PROKAR_LIPOPROTEIN"/>
    <property type="match status" value="1"/>
</dbReference>
<dbReference type="Gene3D" id="3.40.190.10">
    <property type="entry name" value="Periplasmic binding protein-like II"/>
    <property type="match status" value="2"/>
</dbReference>
<dbReference type="InterPro" id="IPR001638">
    <property type="entry name" value="Solute-binding_3/MltF_N"/>
</dbReference>
<evidence type="ECO:0000259" key="3">
    <source>
        <dbReference type="SMART" id="SM00062"/>
    </source>
</evidence>
<dbReference type="SMART" id="SM00062">
    <property type="entry name" value="PBPb"/>
    <property type="match status" value="1"/>
</dbReference>
<feature type="domain" description="Solute-binding protein family 3/N-terminal" evidence="3">
    <location>
        <begin position="55"/>
        <end position="278"/>
    </location>
</feature>
<dbReference type="Proteomes" id="UP000664209">
    <property type="component" value="Unassembled WGS sequence"/>
</dbReference>
<accession>A0A939LN92</accession>
<protein>
    <submittedName>
        <fullName evidence="4">Transporter substrate-binding domain-containing protein</fullName>
    </submittedName>
</protein>
<dbReference type="PANTHER" id="PTHR35936">
    <property type="entry name" value="MEMBRANE-BOUND LYTIC MUREIN TRANSGLYCOSYLASE F"/>
    <property type="match status" value="1"/>
</dbReference>
<sequence length="308" mass="31658">MTSNSRRNRALTAGVSILALGLLGACSGDADTDANGEEAAGSGGGALAAAQEAGTITVGIAGEEPYSFLDENGELSGAVIALHEEVFAELGIDNVEGQLVEWDSLIPGLNAGRFDAISAGMSILPDRCDQAAFSIPEIMYTTALLVPEGNPMDLHDMQDVAEAEGITFSAMSGAIEDGYASDLGVDVMAVGSPSDGLDAVVSGRADVFALTGISLRALAENNPDAPVEVTDAFVAVVDGKEQVGAGATVFREGDDDLREAYNEASAQIIGDTAEFERVLGPYGFSDAERPTEDITTEMLCAGELPDAE</sequence>
<reference evidence="4" key="1">
    <citation type="submission" date="2021-03" db="EMBL/GenBank/DDBJ databases">
        <title>Actinotalea soli sp. nov., isolated from soil.</title>
        <authorList>
            <person name="Ping W."/>
            <person name="Zhang J."/>
        </authorList>
    </citation>
    <scope>NUCLEOTIDE SEQUENCE</scope>
    <source>
        <strain evidence="4">BY-33</strain>
    </source>
</reference>
<feature type="signal peptide" evidence="2">
    <location>
        <begin position="1"/>
        <end position="30"/>
    </location>
</feature>
<keyword evidence="5" id="KW-1185">Reference proteome</keyword>
<dbReference type="EMBL" id="JAGEMK010000002">
    <property type="protein sequence ID" value="MBO1751056.1"/>
    <property type="molecule type" value="Genomic_DNA"/>
</dbReference>
<comment type="caution">
    <text evidence="4">The sequence shown here is derived from an EMBL/GenBank/DDBJ whole genome shotgun (WGS) entry which is preliminary data.</text>
</comment>
<evidence type="ECO:0000256" key="2">
    <source>
        <dbReference type="SAM" id="SignalP"/>
    </source>
</evidence>
<gene>
    <name evidence="4" type="ORF">J4G33_04490</name>
</gene>
<feature type="chain" id="PRO_5037059274" evidence="2">
    <location>
        <begin position="31"/>
        <end position="308"/>
    </location>
</feature>